<dbReference type="EMBL" id="RCSS01000629">
    <property type="protein sequence ID" value="RVD91151.1"/>
    <property type="molecule type" value="Genomic_DNA"/>
</dbReference>
<dbReference type="VEuPathDB" id="MicrosporidiaDB:TUBRATIS_24080"/>
<dbReference type="OrthoDB" id="191139at2759"/>
<organism evidence="1 2">
    <name type="scientific">Tubulinosema ratisbonensis</name>
    <dbReference type="NCBI Taxonomy" id="291195"/>
    <lineage>
        <taxon>Eukaryota</taxon>
        <taxon>Fungi</taxon>
        <taxon>Fungi incertae sedis</taxon>
        <taxon>Microsporidia</taxon>
        <taxon>Tubulinosematoidea</taxon>
        <taxon>Tubulinosematidae</taxon>
        <taxon>Tubulinosema</taxon>
    </lineage>
</organism>
<dbReference type="Proteomes" id="UP000282876">
    <property type="component" value="Unassembled WGS sequence"/>
</dbReference>
<gene>
    <name evidence="1" type="ORF">TUBRATIS_24080</name>
</gene>
<evidence type="ECO:0000313" key="1">
    <source>
        <dbReference type="EMBL" id="RVD91151.1"/>
    </source>
</evidence>
<reference evidence="1 2" key="1">
    <citation type="submission" date="2018-10" db="EMBL/GenBank/DDBJ databases">
        <title>Draft genome sequence of the microsporidian Tubulinosema ratisbonensis.</title>
        <authorList>
            <person name="Polonais V."/>
            <person name="Peyretaillade E."/>
            <person name="Niehus S."/>
            <person name="Wawrzyniak I."/>
            <person name="Franchet A."/>
            <person name="Gaspin C."/>
            <person name="Reichstadt M."/>
            <person name="Belser C."/>
            <person name="Labadie K."/>
            <person name="Delbac F."/>
            <person name="Ferrandon D."/>
        </authorList>
    </citation>
    <scope>NUCLEOTIDE SEQUENCE [LARGE SCALE GENOMIC DNA]</scope>
    <source>
        <strain evidence="1 2">Franzen</strain>
    </source>
</reference>
<dbReference type="AlphaFoldDB" id="A0A437AJ10"/>
<protein>
    <submittedName>
        <fullName evidence="1">Uncharacterized protein</fullName>
    </submittedName>
</protein>
<evidence type="ECO:0000313" key="2">
    <source>
        <dbReference type="Proteomes" id="UP000282876"/>
    </source>
</evidence>
<name>A0A437AJ10_9MICR</name>
<accession>A0A437AJ10</accession>
<sequence length="83" mass="9569">IVQNKWVRNFIKVVGKLLWFLFDSSDESAKNVLLAVNSASLSNKPGKSDFFWKSTPVQLNLLFNEESEENLKKITLKILKEKN</sequence>
<keyword evidence="2" id="KW-1185">Reference proteome</keyword>
<feature type="non-terminal residue" evidence="1">
    <location>
        <position position="1"/>
    </location>
</feature>
<comment type="caution">
    <text evidence="1">The sequence shown here is derived from an EMBL/GenBank/DDBJ whole genome shotgun (WGS) entry which is preliminary data.</text>
</comment>
<proteinExistence type="predicted"/>